<protein>
    <submittedName>
        <fullName evidence="2">Uncharacterized protein</fullName>
    </submittedName>
</protein>
<keyword evidence="3" id="KW-1185">Reference proteome</keyword>
<accession>A0A5A7R4A1</accession>
<gene>
    <name evidence="2" type="ORF">STAS_29678</name>
</gene>
<feature type="region of interest" description="Disordered" evidence="1">
    <location>
        <begin position="63"/>
        <end position="97"/>
    </location>
</feature>
<reference evidence="3" key="1">
    <citation type="journal article" date="2019" name="Curr. Biol.">
        <title>Genome Sequence of Striga asiatica Provides Insight into the Evolution of Plant Parasitism.</title>
        <authorList>
            <person name="Yoshida S."/>
            <person name="Kim S."/>
            <person name="Wafula E.K."/>
            <person name="Tanskanen J."/>
            <person name="Kim Y.M."/>
            <person name="Honaas L."/>
            <person name="Yang Z."/>
            <person name="Spallek T."/>
            <person name="Conn C.E."/>
            <person name="Ichihashi Y."/>
            <person name="Cheong K."/>
            <person name="Cui S."/>
            <person name="Der J.P."/>
            <person name="Gundlach H."/>
            <person name="Jiao Y."/>
            <person name="Hori C."/>
            <person name="Ishida J.K."/>
            <person name="Kasahara H."/>
            <person name="Kiba T."/>
            <person name="Kim M.S."/>
            <person name="Koo N."/>
            <person name="Laohavisit A."/>
            <person name="Lee Y.H."/>
            <person name="Lumba S."/>
            <person name="McCourt P."/>
            <person name="Mortimer J.C."/>
            <person name="Mutuku J.M."/>
            <person name="Nomura T."/>
            <person name="Sasaki-Sekimoto Y."/>
            <person name="Seto Y."/>
            <person name="Wang Y."/>
            <person name="Wakatake T."/>
            <person name="Sakakibara H."/>
            <person name="Demura T."/>
            <person name="Yamaguchi S."/>
            <person name="Yoneyama K."/>
            <person name="Manabe R.I."/>
            <person name="Nelson D.C."/>
            <person name="Schulman A.H."/>
            <person name="Timko M.P."/>
            <person name="dePamphilis C.W."/>
            <person name="Choi D."/>
            <person name="Shirasu K."/>
        </authorList>
    </citation>
    <scope>NUCLEOTIDE SEQUENCE [LARGE SCALE GENOMIC DNA]</scope>
    <source>
        <strain evidence="3">cv. UVA1</strain>
    </source>
</reference>
<evidence type="ECO:0000313" key="2">
    <source>
        <dbReference type="EMBL" id="GER52236.1"/>
    </source>
</evidence>
<sequence>MKAMPANMNTTFSGIEKRPKLSLRMMKIKSAQNEKTTKDCCKKKNLKVGFSENARKMKMLEKDAIGRDTRSATGLFRKRETEQRRRRMPTGHRKRDAVKCVASDAIFS</sequence>
<name>A0A5A7R4A1_STRAF</name>
<dbReference type="AlphaFoldDB" id="A0A5A7R4A1"/>
<comment type="caution">
    <text evidence="2">The sequence shown here is derived from an EMBL/GenBank/DDBJ whole genome shotgun (WGS) entry which is preliminary data.</text>
</comment>
<feature type="compositionally biased region" description="Basic residues" evidence="1">
    <location>
        <begin position="84"/>
        <end position="96"/>
    </location>
</feature>
<feature type="region of interest" description="Disordered" evidence="1">
    <location>
        <begin position="1"/>
        <end position="20"/>
    </location>
</feature>
<dbReference type="EMBL" id="BKCP01010181">
    <property type="protein sequence ID" value="GER52236.1"/>
    <property type="molecule type" value="Genomic_DNA"/>
</dbReference>
<proteinExistence type="predicted"/>
<organism evidence="2 3">
    <name type="scientific">Striga asiatica</name>
    <name type="common">Asiatic witchweed</name>
    <name type="synonym">Buchnera asiatica</name>
    <dbReference type="NCBI Taxonomy" id="4170"/>
    <lineage>
        <taxon>Eukaryota</taxon>
        <taxon>Viridiplantae</taxon>
        <taxon>Streptophyta</taxon>
        <taxon>Embryophyta</taxon>
        <taxon>Tracheophyta</taxon>
        <taxon>Spermatophyta</taxon>
        <taxon>Magnoliopsida</taxon>
        <taxon>eudicotyledons</taxon>
        <taxon>Gunneridae</taxon>
        <taxon>Pentapetalae</taxon>
        <taxon>asterids</taxon>
        <taxon>lamiids</taxon>
        <taxon>Lamiales</taxon>
        <taxon>Orobanchaceae</taxon>
        <taxon>Buchnereae</taxon>
        <taxon>Striga</taxon>
    </lineage>
</organism>
<dbReference type="Proteomes" id="UP000325081">
    <property type="component" value="Unassembled WGS sequence"/>
</dbReference>
<evidence type="ECO:0000256" key="1">
    <source>
        <dbReference type="SAM" id="MobiDB-lite"/>
    </source>
</evidence>
<evidence type="ECO:0000313" key="3">
    <source>
        <dbReference type="Proteomes" id="UP000325081"/>
    </source>
</evidence>